<dbReference type="InterPro" id="IPR023214">
    <property type="entry name" value="HAD_sf"/>
</dbReference>
<feature type="region of interest" description="Disordered" evidence="1">
    <location>
        <begin position="1"/>
        <end position="57"/>
    </location>
</feature>
<dbReference type="EMBL" id="ML976984">
    <property type="protein sequence ID" value="KAF1959552.1"/>
    <property type="molecule type" value="Genomic_DNA"/>
</dbReference>
<keyword evidence="3" id="KW-1185">Reference proteome</keyword>
<proteinExistence type="predicted"/>
<dbReference type="GO" id="GO:0046474">
    <property type="term" value="P:glycerophospholipid biosynthetic process"/>
    <property type="evidence" value="ECO:0007669"/>
    <property type="project" value="TreeGrafter"/>
</dbReference>
<evidence type="ECO:0000313" key="2">
    <source>
        <dbReference type="EMBL" id="KAF1959552.1"/>
    </source>
</evidence>
<dbReference type="InterPro" id="IPR006357">
    <property type="entry name" value="HAD-SF_hydro_IIA"/>
</dbReference>
<dbReference type="InterPro" id="IPR006353">
    <property type="entry name" value="HAD-SF_hydro_IIA_CECR5"/>
</dbReference>
<dbReference type="NCBIfam" id="TIGR01456">
    <property type="entry name" value="CECR5"/>
    <property type="match status" value="1"/>
</dbReference>
<feature type="compositionally biased region" description="Polar residues" evidence="1">
    <location>
        <begin position="14"/>
        <end position="40"/>
    </location>
</feature>
<dbReference type="AlphaFoldDB" id="A0A6A5U6S0"/>
<dbReference type="InterPro" id="IPR050324">
    <property type="entry name" value="CDP-alcohol_PTase-I"/>
</dbReference>
<protein>
    <submittedName>
        <fullName evidence="2">HAD-superfamily hydrolase</fullName>
    </submittedName>
</protein>
<reference evidence="2" key="1">
    <citation type="journal article" date="2020" name="Stud. Mycol.">
        <title>101 Dothideomycetes genomes: a test case for predicting lifestyles and emergence of pathogens.</title>
        <authorList>
            <person name="Haridas S."/>
            <person name="Albert R."/>
            <person name="Binder M."/>
            <person name="Bloem J."/>
            <person name="Labutti K."/>
            <person name="Salamov A."/>
            <person name="Andreopoulos B."/>
            <person name="Baker S."/>
            <person name="Barry K."/>
            <person name="Bills G."/>
            <person name="Bluhm B."/>
            <person name="Cannon C."/>
            <person name="Castanera R."/>
            <person name="Culley D."/>
            <person name="Daum C."/>
            <person name="Ezra D."/>
            <person name="Gonzalez J."/>
            <person name="Henrissat B."/>
            <person name="Kuo A."/>
            <person name="Liang C."/>
            <person name="Lipzen A."/>
            <person name="Lutzoni F."/>
            <person name="Magnuson J."/>
            <person name="Mondo S."/>
            <person name="Nolan M."/>
            <person name="Ohm R."/>
            <person name="Pangilinan J."/>
            <person name="Park H.-J."/>
            <person name="Ramirez L."/>
            <person name="Alfaro M."/>
            <person name="Sun H."/>
            <person name="Tritt A."/>
            <person name="Yoshinaga Y."/>
            <person name="Zwiers L.-H."/>
            <person name="Turgeon B."/>
            <person name="Goodwin S."/>
            <person name="Spatafora J."/>
            <person name="Crous P."/>
            <person name="Grigoriev I."/>
        </authorList>
    </citation>
    <scope>NUCLEOTIDE SEQUENCE</scope>
    <source>
        <strain evidence="2">CBS 675.92</strain>
    </source>
</reference>
<dbReference type="NCBIfam" id="TIGR01460">
    <property type="entry name" value="HAD-SF-IIA"/>
    <property type="match status" value="1"/>
</dbReference>
<dbReference type="SUPFAM" id="SSF56784">
    <property type="entry name" value="HAD-like"/>
    <property type="match status" value="1"/>
</dbReference>
<dbReference type="FunFam" id="3.40.50.1000:FF:000069">
    <property type="entry name" value="HAD-superfamily subfamily IIA hydrolase"/>
    <property type="match status" value="1"/>
</dbReference>
<accession>A0A6A5U6S0</accession>
<evidence type="ECO:0000256" key="1">
    <source>
        <dbReference type="SAM" id="MobiDB-lite"/>
    </source>
</evidence>
<dbReference type="Proteomes" id="UP000800035">
    <property type="component" value="Unassembled WGS sequence"/>
</dbReference>
<sequence length="501" mass="55435">MPTFEDSDFGVTGTPLSPKSNGLQKTASNQHPVGSHNNSLAIPGDAHNGDNGNTIEIPATRSSISDASAFMHNLSLSPSMKDRRSSRNSFGTALPIPKSKRQSRLSSVRYAEDGKPTRPGMPPIQPSRDILAAQMQDLRSETVEKAKDMAFVFDIDGVLVHGDRLIPEGQRVLEILNGDNELGIKIPHIFLTNGSGKPENARVDQLSKILHNPISTDQFIQSHTPMRALAEYYKTVLVVGGEDYKCREVAEQYGFQDIVVPNDIVAWDPTIAPYRVFTAEERATSRPRDFSKTHIEAIMVFSDSRDYATDMQIIMDLLRSEDGRLGTVAKDPVAQRIPIYFSQGDMLCPTEHPIPRMSQGTFRIGLEAMYKALTGVDLERVVYGKPELATYKYADEVISSWVEQIHNDEKLPSNVYMIGDNPASDIIGGNMYGWNTCLVRTGVYQGEGNDKENPASFGVFKNVLEAVTTAMKKELGEEFQFKFDERGINPVLHGHGVSAIE</sequence>
<organism evidence="2 3">
    <name type="scientific">Byssothecium circinans</name>
    <dbReference type="NCBI Taxonomy" id="147558"/>
    <lineage>
        <taxon>Eukaryota</taxon>
        <taxon>Fungi</taxon>
        <taxon>Dikarya</taxon>
        <taxon>Ascomycota</taxon>
        <taxon>Pezizomycotina</taxon>
        <taxon>Dothideomycetes</taxon>
        <taxon>Pleosporomycetidae</taxon>
        <taxon>Pleosporales</taxon>
        <taxon>Massarineae</taxon>
        <taxon>Massarinaceae</taxon>
        <taxon>Byssothecium</taxon>
    </lineage>
</organism>
<dbReference type="Gene3D" id="3.40.50.1000">
    <property type="entry name" value="HAD superfamily/HAD-like"/>
    <property type="match status" value="2"/>
</dbReference>
<dbReference type="InterPro" id="IPR036412">
    <property type="entry name" value="HAD-like_sf"/>
</dbReference>
<dbReference type="OrthoDB" id="10251048at2759"/>
<dbReference type="Pfam" id="PF13344">
    <property type="entry name" value="Hydrolase_6"/>
    <property type="match status" value="1"/>
</dbReference>
<keyword evidence="2" id="KW-0378">Hydrolase</keyword>
<evidence type="ECO:0000313" key="3">
    <source>
        <dbReference type="Proteomes" id="UP000800035"/>
    </source>
</evidence>
<name>A0A6A5U6S0_9PLEO</name>
<dbReference type="GO" id="GO:0005739">
    <property type="term" value="C:mitochondrion"/>
    <property type="evidence" value="ECO:0007669"/>
    <property type="project" value="TreeGrafter"/>
</dbReference>
<dbReference type="PANTHER" id="PTHR14269:SF51">
    <property type="entry name" value="HYPOTHETICAL HAD-SUPERFAMILY HYDROLASE (EUROFUNG)"/>
    <property type="match status" value="1"/>
</dbReference>
<feature type="region of interest" description="Disordered" evidence="1">
    <location>
        <begin position="76"/>
        <end position="125"/>
    </location>
</feature>
<dbReference type="PANTHER" id="PTHR14269">
    <property type="entry name" value="CDP-DIACYLGLYCEROL--GLYCEROL-3-PHOSPHATE 3-PHOSPHATIDYLTRANSFERASE-RELATED"/>
    <property type="match status" value="1"/>
</dbReference>
<dbReference type="Pfam" id="PF13242">
    <property type="entry name" value="Hydrolase_like"/>
    <property type="match status" value="1"/>
</dbReference>
<dbReference type="GO" id="GO:0016787">
    <property type="term" value="F:hydrolase activity"/>
    <property type="evidence" value="ECO:0007669"/>
    <property type="project" value="UniProtKB-KW"/>
</dbReference>
<gene>
    <name evidence="2" type="ORF">CC80DRAFT_489674</name>
</gene>